<feature type="transmembrane region" description="Helical" evidence="6">
    <location>
        <begin position="6"/>
        <end position="30"/>
    </location>
</feature>
<keyword evidence="2 6" id="KW-1003">Cell membrane</keyword>
<dbReference type="Pfam" id="PF09335">
    <property type="entry name" value="VTT_dom"/>
    <property type="match status" value="1"/>
</dbReference>
<evidence type="ECO:0000313" key="9">
    <source>
        <dbReference type="Proteomes" id="UP000010420"/>
    </source>
</evidence>
<dbReference type="AlphaFoldDB" id="L1QEF3"/>
<evidence type="ECO:0000256" key="6">
    <source>
        <dbReference type="RuleBase" id="RU366058"/>
    </source>
</evidence>
<proteinExistence type="inferred from homology"/>
<feature type="transmembrane region" description="Helical" evidence="6">
    <location>
        <begin position="51"/>
        <end position="78"/>
    </location>
</feature>
<evidence type="ECO:0000259" key="7">
    <source>
        <dbReference type="Pfam" id="PF09335"/>
    </source>
</evidence>
<name>L1QEF3_9CLOT</name>
<protein>
    <recommendedName>
        <fullName evidence="6">TVP38/TMEM64 family membrane protein</fullName>
    </recommendedName>
</protein>
<reference evidence="8 9" key="1">
    <citation type="submission" date="2012-05" db="EMBL/GenBank/DDBJ databases">
        <authorList>
            <person name="Weinstock G."/>
            <person name="Sodergren E."/>
            <person name="Lobos E.A."/>
            <person name="Fulton L."/>
            <person name="Fulton R."/>
            <person name="Courtney L."/>
            <person name="Fronick C."/>
            <person name="O'Laughlin M."/>
            <person name="Godfrey J."/>
            <person name="Wilson R.M."/>
            <person name="Miner T."/>
            <person name="Farmer C."/>
            <person name="Delehaunty K."/>
            <person name="Cordes M."/>
            <person name="Minx P."/>
            <person name="Tomlinson C."/>
            <person name="Chen J."/>
            <person name="Wollam A."/>
            <person name="Pepin K.H."/>
            <person name="Bhonagiri V."/>
            <person name="Zhang X."/>
            <person name="Suruliraj S."/>
            <person name="Warren W."/>
            <person name="Mitreva M."/>
            <person name="Mardis E.R."/>
            <person name="Wilson R.K."/>
        </authorList>
    </citation>
    <scope>NUCLEOTIDE SEQUENCE [LARGE SCALE GENOMIC DNA]</scope>
    <source>
        <strain evidence="8 9">DSM 1785</strain>
    </source>
</reference>
<dbReference type="RefSeq" id="WP_005213843.1">
    <property type="nucleotide sequence ID" value="NZ_KB291649.1"/>
</dbReference>
<evidence type="ECO:0000256" key="4">
    <source>
        <dbReference type="ARBA" id="ARBA00022989"/>
    </source>
</evidence>
<evidence type="ECO:0000256" key="2">
    <source>
        <dbReference type="ARBA" id="ARBA00022475"/>
    </source>
</evidence>
<evidence type="ECO:0000256" key="3">
    <source>
        <dbReference type="ARBA" id="ARBA00022692"/>
    </source>
</evidence>
<dbReference type="InterPro" id="IPR032816">
    <property type="entry name" value="VTT_dom"/>
</dbReference>
<dbReference type="InterPro" id="IPR015414">
    <property type="entry name" value="TMEM64"/>
</dbReference>
<keyword evidence="4 6" id="KW-1133">Transmembrane helix</keyword>
<dbReference type="Proteomes" id="UP000010420">
    <property type="component" value="Unassembled WGS sequence"/>
</dbReference>
<dbReference type="GO" id="GO:0005886">
    <property type="term" value="C:plasma membrane"/>
    <property type="evidence" value="ECO:0007669"/>
    <property type="project" value="UniProtKB-SubCell"/>
</dbReference>
<evidence type="ECO:0000256" key="5">
    <source>
        <dbReference type="ARBA" id="ARBA00023136"/>
    </source>
</evidence>
<feature type="transmembrane region" description="Helical" evidence="6">
    <location>
        <begin position="128"/>
        <end position="152"/>
    </location>
</feature>
<feature type="transmembrane region" description="Helical" evidence="6">
    <location>
        <begin position="158"/>
        <end position="179"/>
    </location>
</feature>
<evidence type="ECO:0000256" key="1">
    <source>
        <dbReference type="ARBA" id="ARBA00004651"/>
    </source>
</evidence>
<dbReference type="PANTHER" id="PTHR12677">
    <property type="entry name" value="GOLGI APPARATUS MEMBRANE PROTEIN TVP38-RELATED"/>
    <property type="match status" value="1"/>
</dbReference>
<dbReference type="PANTHER" id="PTHR12677:SF49">
    <property type="entry name" value="TVP38_TMEM64 FAMILY MEMBRANE PROTEIN"/>
    <property type="match status" value="1"/>
</dbReference>
<evidence type="ECO:0000313" key="8">
    <source>
        <dbReference type="EMBL" id="EKY26306.1"/>
    </source>
</evidence>
<feature type="domain" description="VTT" evidence="7">
    <location>
        <begin position="65"/>
        <end position="181"/>
    </location>
</feature>
<gene>
    <name evidence="8" type="ORF">HMPREF0216_02089</name>
</gene>
<comment type="caution">
    <text evidence="8">The sequence shown here is derived from an EMBL/GenBank/DDBJ whole genome shotgun (WGS) entry which is preliminary data.</text>
</comment>
<dbReference type="STRING" id="545697.HMPREF0216_02089"/>
<accession>L1QEF3</accession>
<keyword evidence="5 6" id="KW-0472">Membrane</keyword>
<dbReference type="PATRIC" id="fig|545697.3.peg.2054"/>
<dbReference type="OrthoDB" id="371137at2"/>
<dbReference type="EMBL" id="AMEZ01000058">
    <property type="protein sequence ID" value="EKY26306.1"/>
    <property type="molecule type" value="Genomic_DNA"/>
</dbReference>
<comment type="similarity">
    <text evidence="6">Belongs to the TVP38/TMEM64 family.</text>
</comment>
<comment type="subcellular location">
    <subcellularLocation>
        <location evidence="1 6">Cell membrane</location>
        <topology evidence="1 6">Multi-pass membrane protein</topology>
    </subcellularLocation>
</comment>
<feature type="transmembrane region" description="Helical" evidence="6">
    <location>
        <begin position="84"/>
        <end position="107"/>
    </location>
</feature>
<sequence length="221" mass="24953">MKNNKLVYITLSVITIIVLFLAVNIIGDNIKIDFSIDTLRKWIDRSEYSKLFFILLWGIRLIAFIPGVTLMLLGGLIFDPSKAFLLSLIGIVLSDTLIFLLAKGNLFKRLKEKVSNKYPDLVKLIDRYNYKILAIGVLCPIAPTDVIVFLSSYMGMSFIRFVMIFIGANIPALFLYSYLGESFEGSIFNTIFIIATLLISGILSIKLWRDLKSTLSNDCSK</sequence>
<keyword evidence="9" id="KW-1185">Reference proteome</keyword>
<feature type="transmembrane region" description="Helical" evidence="6">
    <location>
        <begin position="186"/>
        <end position="208"/>
    </location>
</feature>
<dbReference type="eggNOG" id="COG0398">
    <property type="taxonomic scope" value="Bacteria"/>
</dbReference>
<dbReference type="HOGENOM" id="CLU_038944_12_0_9"/>
<organism evidence="8 9">
    <name type="scientific">Clostridium celatum DSM 1785</name>
    <dbReference type="NCBI Taxonomy" id="545697"/>
    <lineage>
        <taxon>Bacteria</taxon>
        <taxon>Bacillati</taxon>
        <taxon>Bacillota</taxon>
        <taxon>Clostridia</taxon>
        <taxon>Eubacteriales</taxon>
        <taxon>Clostridiaceae</taxon>
        <taxon>Clostridium</taxon>
    </lineage>
</organism>
<keyword evidence="3 6" id="KW-0812">Transmembrane</keyword>